<dbReference type="InterPro" id="IPR019495">
    <property type="entry name" value="EXOSC1_C"/>
</dbReference>
<protein>
    <recommendedName>
        <fullName evidence="5">Exosome complex component CSL4 C-terminal domain-containing protein</fullName>
    </recommendedName>
</protein>
<dbReference type="GO" id="GO:0003723">
    <property type="term" value="F:RNA binding"/>
    <property type="evidence" value="ECO:0007669"/>
    <property type="project" value="InterPro"/>
</dbReference>
<sequence>MPDLLLPGQPLPLPTFTPSSNATATANTANAGSAPGSLAPTAGPGTYMRNGVLRSSLVGAPSGAAVLPARPAPPVPRPGSVVLGLITRLTPQAATLSFLTLDGQALPALSPASTSASASPFLFSPPGASTAAADGFTGTIPRGNVRQTEKDKVKLSECFRPGDVVRARVLGLGDARGWLCGTERAEEGVVFATSEAGATMHPLSWQTMRCSRTGLVERRKVAKPEP</sequence>
<comment type="subcellular location">
    <subcellularLocation>
        <location evidence="1">Nucleus</location>
        <location evidence="1">Nucleolus</location>
    </subcellularLocation>
</comment>
<dbReference type="Proteomes" id="UP000076842">
    <property type="component" value="Unassembled WGS sequence"/>
</dbReference>
<name>A0A165CVT2_9BASI</name>
<accession>A0A165CVT2</accession>
<dbReference type="PANTHER" id="PTHR12686">
    <property type="entry name" value="3'-5' EXORIBONUCLEASE CSL4-RELATED"/>
    <property type="match status" value="1"/>
</dbReference>
<keyword evidence="2" id="KW-0963">Cytoplasm</keyword>
<dbReference type="GO" id="GO:0005737">
    <property type="term" value="C:cytoplasm"/>
    <property type="evidence" value="ECO:0007669"/>
    <property type="project" value="TreeGrafter"/>
</dbReference>
<dbReference type="FunCoup" id="A0A165CVT2">
    <property type="interactions" value="635"/>
</dbReference>
<dbReference type="EMBL" id="KV424105">
    <property type="protein sequence ID" value="KZT51491.1"/>
    <property type="molecule type" value="Genomic_DNA"/>
</dbReference>
<dbReference type="GO" id="GO:0005730">
    <property type="term" value="C:nucleolus"/>
    <property type="evidence" value="ECO:0007669"/>
    <property type="project" value="UniProtKB-SubCell"/>
</dbReference>
<evidence type="ECO:0000259" key="5">
    <source>
        <dbReference type="Pfam" id="PF10447"/>
    </source>
</evidence>
<evidence type="ECO:0000313" key="7">
    <source>
        <dbReference type="Proteomes" id="UP000076842"/>
    </source>
</evidence>
<dbReference type="GO" id="GO:0006396">
    <property type="term" value="P:RNA processing"/>
    <property type="evidence" value="ECO:0007669"/>
    <property type="project" value="InterPro"/>
</dbReference>
<gene>
    <name evidence="6" type="ORF">CALCODRAFT_443008</name>
</gene>
<evidence type="ECO:0000313" key="6">
    <source>
        <dbReference type="EMBL" id="KZT51491.1"/>
    </source>
</evidence>
<proteinExistence type="predicted"/>
<feature type="domain" description="Exosome complex component CSL4 C-terminal" evidence="5">
    <location>
        <begin position="75"/>
        <end position="171"/>
    </location>
</feature>
<feature type="region of interest" description="Disordered" evidence="4">
    <location>
        <begin position="1"/>
        <end position="36"/>
    </location>
</feature>
<evidence type="ECO:0000256" key="2">
    <source>
        <dbReference type="ARBA" id="ARBA00022490"/>
    </source>
</evidence>
<dbReference type="Gene3D" id="2.40.50.140">
    <property type="entry name" value="Nucleic acid-binding proteins"/>
    <property type="match status" value="1"/>
</dbReference>
<evidence type="ECO:0000256" key="3">
    <source>
        <dbReference type="ARBA" id="ARBA00022835"/>
    </source>
</evidence>
<dbReference type="InterPro" id="IPR039771">
    <property type="entry name" value="Csl4"/>
</dbReference>
<dbReference type="InParanoid" id="A0A165CVT2"/>
<dbReference type="Pfam" id="PF10447">
    <property type="entry name" value="EXOSC1"/>
    <property type="match status" value="1"/>
</dbReference>
<dbReference type="SUPFAM" id="SSF50249">
    <property type="entry name" value="Nucleic acid-binding proteins"/>
    <property type="match status" value="1"/>
</dbReference>
<dbReference type="STRING" id="1353952.A0A165CVT2"/>
<organism evidence="6 7">
    <name type="scientific">Calocera cornea HHB12733</name>
    <dbReference type="NCBI Taxonomy" id="1353952"/>
    <lineage>
        <taxon>Eukaryota</taxon>
        <taxon>Fungi</taxon>
        <taxon>Dikarya</taxon>
        <taxon>Basidiomycota</taxon>
        <taxon>Agaricomycotina</taxon>
        <taxon>Dacrymycetes</taxon>
        <taxon>Dacrymycetales</taxon>
        <taxon>Dacrymycetaceae</taxon>
        <taxon>Calocera</taxon>
    </lineage>
</organism>
<keyword evidence="7" id="KW-1185">Reference proteome</keyword>
<dbReference type="GO" id="GO:0000176">
    <property type="term" value="C:nuclear exosome (RNase complex)"/>
    <property type="evidence" value="ECO:0007669"/>
    <property type="project" value="TreeGrafter"/>
</dbReference>
<keyword evidence="3" id="KW-0271">Exosome</keyword>
<dbReference type="InterPro" id="IPR012340">
    <property type="entry name" value="NA-bd_OB-fold"/>
</dbReference>
<dbReference type="OrthoDB" id="440760at2759"/>
<dbReference type="AlphaFoldDB" id="A0A165CVT2"/>
<dbReference type="PANTHER" id="PTHR12686:SF8">
    <property type="entry name" value="EXOSOME COMPLEX COMPONENT CSL4"/>
    <property type="match status" value="1"/>
</dbReference>
<feature type="compositionally biased region" description="Low complexity" evidence="4">
    <location>
        <begin position="17"/>
        <end position="36"/>
    </location>
</feature>
<reference evidence="6 7" key="1">
    <citation type="journal article" date="2016" name="Mol. Biol. Evol.">
        <title>Comparative Genomics of Early-Diverging Mushroom-Forming Fungi Provides Insights into the Origins of Lignocellulose Decay Capabilities.</title>
        <authorList>
            <person name="Nagy L.G."/>
            <person name="Riley R."/>
            <person name="Tritt A."/>
            <person name="Adam C."/>
            <person name="Daum C."/>
            <person name="Floudas D."/>
            <person name="Sun H."/>
            <person name="Yadav J.S."/>
            <person name="Pangilinan J."/>
            <person name="Larsson K.H."/>
            <person name="Matsuura K."/>
            <person name="Barry K."/>
            <person name="Labutti K."/>
            <person name="Kuo R."/>
            <person name="Ohm R.A."/>
            <person name="Bhattacharya S.S."/>
            <person name="Shirouzu T."/>
            <person name="Yoshinaga Y."/>
            <person name="Martin F.M."/>
            <person name="Grigoriev I.V."/>
            <person name="Hibbett D.S."/>
        </authorList>
    </citation>
    <scope>NUCLEOTIDE SEQUENCE [LARGE SCALE GENOMIC DNA]</scope>
    <source>
        <strain evidence="6 7">HHB12733</strain>
    </source>
</reference>
<evidence type="ECO:0000256" key="1">
    <source>
        <dbReference type="ARBA" id="ARBA00004604"/>
    </source>
</evidence>
<evidence type="ECO:0000256" key="4">
    <source>
        <dbReference type="SAM" id="MobiDB-lite"/>
    </source>
</evidence>